<sequence>MWSRKSSLAVSISQLSLKTKELQGGSIGWWASFSLPLPIFAKFSHGRIVSGKKGPIRVSWLGERLLLFQFPNPETAHLVFSSEPWHLKKDMCYLRKWELGIRAEQPGPKILIWLCILDLPLEHVTGQMLTRLVNMIGCPLWFDKSSRLGQRLGYPRVFVKMGIDSIFPESLRL</sequence>
<name>A0AAV2FA84_9ROSI</name>
<evidence type="ECO:0008006" key="3">
    <source>
        <dbReference type="Google" id="ProtNLM"/>
    </source>
</evidence>
<dbReference type="AlphaFoldDB" id="A0AAV2FA84"/>
<protein>
    <recommendedName>
        <fullName evidence="3">DUF4283 domain-containing protein</fullName>
    </recommendedName>
</protein>
<keyword evidence="2" id="KW-1185">Reference proteome</keyword>
<dbReference type="EMBL" id="OZ034819">
    <property type="protein sequence ID" value="CAL1394929.1"/>
    <property type="molecule type" value="Genomic_DNA"/>
</dbReference>
<dbReference type="PANTHER" id="PTHR31286">
    <property type="entry name" value="GLYCINE-RICH CELL WALL STRUCTURAL PROTEIN 1.8-LIKE"/>
    <property type="match status" value="1"/>
</dbReference>
<proteinExistence type="predicted"/>
<evidence type="ECO:0000313" key="1">
    <source>
        <dbReference type="EMBL" id="CAL1394929.1"/>
    </source>
</evidence>
<gene>
    <name evidence="1" type="ORF">LTRI10_LOCUS35399</name>
</gene>
<dbReference type="PANTHER" id="PTHR31286:SF180">
    <property type="entry name" value="OS10G0362600 PROTEIN"/>
    <property type="match status" value="1"/>
</dbReference>
<evidence type="ECO:0000313" key="2">
    <source>
        <dbReference type="Proteomes" id="UP001497516"/>
    </source>
</evidence>
<reference evidence="1 2" key="1">
    <citation type="submission" date="2024-04" db="EMBL/GenBank/DDBJ databases">
        <authorList>
            <person name="Fracassetti M."/>
        </authorList>
    </citation>
    <scope>NUCLEOTIDE SEQUENCE [LARGE SCALE GENOMIC DNA]</scope>
</reference>
<dbReference type="Proteomes" id="UP001497516">
    <property type="component" value="Chromosome 6"/>
</dbReference>
<accession>A0AAV2FA84</accession>
<dbReference type="InterPro" id="IPR040256">
    <property type="entry name" value="At4g02000-like"/>
</dbReference>
<organism evidence="1 2">
    <name type="scientific">Linum trigynum</name>
    <dbReference type="NCBI Taxonomy" id="586398"/>
    <lineage>
        <taxon>Eukaryota</taxon>
        <taxon>Viridiplantae</taxon>
        <taxon>Streptophyta</taxon>
        <taxon>Embryophyta</taxon>
        <taxon>Tracheophyta</taxon>
        <taxon>Spermatophyta</taxon>
        <taxon>Magnoliopsida</taxon>
        <taxon>eudicotyledons</taxon>
        <taxon>Gunneridae</taxon>
        <taxon>Pentapetalae</taxon>
        <taxon>rosids</taxon>
        <taxon>fabids</taxon>
        <taxon>Malpighiales</taxon>
        <taxon>Linaceae</taxon>
        <taxon>Linum</taxon>
    </lineage>
</organism>